<comment type="caution">
    <text evidence="1">The sequence shown here is derived from an EMBL/GenBank/DDBJ whole genome shotgun (WGS) entry which is preliminary data.</text>
</comment>
<proteinExistence type="predicted"/>
<sequence length="146" mass="17049">MTYSTVILIAKLNVRRATSRIGSCHYDRGLKLQSFWQFSLPPSFTYFRLLERRFNWGMILNVAVVSCCQRLPFYVISVTTPLLLCLWHTWSFDHDGPEDSWKKFTVQLADVSIQAVMARLWFALDWSWTTISNSHPSAFEHALLSR</sequence>
<reference evidence="1" key="1">
    <citation type="journal article" date="2020" name="New Phytol.">
        <title>Comparative genomics reveals dynamic genome evolution in host specialist ectomycorrhizal fungi.</title>
        <authorList>
            <person name="Lofgren L.A."/>
            <person name="Nguyen N.H."/>
            <person name="Vilgalys R."/>
            <person name="Ruytinx J."/>
            <person name="Liao H.L."/>
            <person name="Branco S."/>
            <person name="Kuo A."/>
            <person name="LaButti K."/>
            <person name="Lipzen A."/>
            <person name="Andreopoulos W."/>
            <person name="Pangilinan J."/>
            <person name="Riley R."/>
            <person name="Hundley H."/>
            <person name="Na H."/>
            <person name="Barry K."/>
            <person name="Grigoriev I.V."/>
            <person name="Stajich J.E."/>
            <person name="Kennedy P.G."/>
        </authorList>
    </citation>
    <scope>NUCLEOTIDE SEQUENCE</scope>
    <source>
        <strain evidence="1">MN1</strain>
    </source>
</reference>
<organism evidence="1 2">
    <name type="scientific">Suillus subaureus</name>
    <dbReference type="NCBI Taxonomy" id="48587"/>
    <lineage>
        <taxon>Eukaryota</taxon>
        <taxon>Fungi</taxon>
        <taxon>Dikarya</taxon>
        <taxon>Basidiomycota</taxon>
        <taxon>Agaricomycotina</taxon>
        <taxon>Agaricomycetes</taxon>
        <taxon>Agaricomycetidae</taxon>
        <taxon>Boletales</taxon>
        <taxon>Suillineae</taxon>
        <taxon>Suillaceae</taxon>
        <taxon>Suillus</taxon>
    </lineage>
</organism>
<dbReference type="Proteomes" id="UP000807769">
    <property type="component" value="Unassembled WGS sequence"/>
</dbReference>
<evidence type="ECO:0000313" key="1">
    <source>
        <dbReference type="EMBL" id="KAG1816523.1"/>
    </source>
</evidence>
<accession>A0A9P7JDV2</accession>
<dbReference type="EMBL" id="JABBWG010000016">
    <property type="protein sequence ID" value="KAG1816523.1"/>
    <property type="molecule type" value="Genomic_DNA"/>
</dbReference>
<keyword evidence="2" id="KW-1185">Reference proteome</keyword>
<dbReference type="OrthoDB" id="18170at2759"/>
<dbReference type="AlphaFoldDB" id="A0A9P7JDV2"/>
<name>A0A9P7JDV2_9AGAM</name>
<dbReference type="RefSeq" id="XP_041193196.1">
    <property type="nucleotide sequence ID" value="XM_041332919.1"/>
</dbReference>
<evidence type="ECO:0000313" key="2">
    <source>
        <dbReference type="Proteomes" id="UP000807769"/>
    </source>
</evidence>
<protein>
    <submittedName>
        <fullName evidence="1">Uncharacterized protein</fullName>
    </submittedName>
</protein>
<gene>
    <name evidence="1" type="ORF">BJ212DRAFT_1299768</name>
</gene>
<dbReference type="GeneID" id="64626936"/>